<keyword evidence="1" id="KW-0732">Signal</keyword>
<dbReference type="AlphaFoldDB" id="A0A1G5YTQ6"/>
<sequence>MKKILLIFSLTILIAASASAQSGIGIRGGANFFNFGGDDVADNNYTNRTGFHAGIYASILGGSAISLEPGVYYSIKGTQNKDAANTRSVLDYVDVPLLLRLKVGEGFNFFGGPQVSFLVKSKFEGDFGNSTVSINTNNIKDTDVGFVFGIGYNLPKGVNVQGSYDYGLTPIFKNSNADVYNRGFKVSLGYTF</sequence>
<accession>A0A1G5YTQ6</accession>
<feature type="chain" id="PRO_5011454811" evidence="1">
    <location>
        <begin position="21"/>
        <end position="192"/>
    </location>
</feature>
<feature type="domain" description="Outer membrane protein beta-barrel" evidence="2">
    <location>
        <begin position="21"/>
        <end position="172"/>
    </location>
</feature>
<organism evidence="3 4">
    <name type="scientific">Algoriphagus alkaliphilus</name>
    <dbReference type="NCBI Taxonomy" id="279824"/>
    <lineage>
        <taxon>Bacteria</taxon>
        <taxon>Pseudomonadati</taxon>
        <taxon>Bacteroidota</taxon>
        <taxon>Cytophagia</taxon>
        <taxon>Cytophagales</taxon>
        <taxon>Cyclobacteriaceae</taxon>
        <taxon>Algoriphagus</taxon>
    </lineage>
</organism>
<dbReference type="RefSeq" id="WP_092731037.1">
    <property type="nucleotide sequence ID" value="NZ_FMXE01000020.1"/>
</dbReference>
<dbReference type="Proteomes" id="UP000198756">
    <property type="component" value="Unassembled WGS sequence"/>
</dbReference>
<dbReference type="OrthoDB" id="947434at2"/>
<dbReference type="Pfam" id="PF13568">
    <property type="entry name" value="OMP_b-brl_2"/>
    <property type="match status" value="1"/>
</dbReference>
<keyword evidence="4" id="KW-1185">Reference proteome</keyword>
<dbReference type="STRING" id="279824.SAMN03080617_02819"/>
<protein>
    <submittedName>
        <fullName evidence="3">Outer membrane protein beta-barrel domain-containing protein</fullName>
    </submittedName>
</protein>
<dbReference type="EMBL" id="FMXE01000020">
    <property type="protein sequence ID" value="SDA85772.1"/>
    <property type="molecule type" value="Genomic_DNA"/>
</dbReference>
<evidence type="ECO:0000259" key="2">
    <source>
        <dbReference type="Pfam" id="PF13568"/>
    </source>
</evidence>
<feature type="signal peptide" evidence="1">
    <location>
        <begin position="1"/>
        <end position="20"/>
    </location>
</feature>
<dbReference type="InterPro" id="IPR025665">
    <property type="entry name" value="Beta-barrel_OMP_2"/>
</dbReference>
<evidence type="ECO:0000313" key="4">
    <source>
        <dbReference type="Proteomes" id="UP000198756"/>
    </source>
</evidence>
<gene>
    <name evidence="3" type="ORF">SAMN03080617_02819</name>
</gene>
<reference evidence="4" key="1">
    <citation type="submission" date="2016-10" db="EMBL/GenBank/DDBJ databases">
        <authorList>
            <person name="Varghese N."/>
            <person name="Submissions S."/>
        </authorList>
    </citation>
    <scope>NUCLEOTIDE SEQUENCE [LARGE SCALE GENOMIC DNA]</scope>
    <source>
        <strain evidence="4">DSM 22703</strain>
    </source>
</reference>
<evidence type="ECO:0000256" key="1">
    <source>
        <dbReference type="SAM" id="SignalP"/>
    </source>
</evidence>
<name>A0A1G5YTQ6_9BACT</name>
<proteinExistence type="predicted"/>
<evidence type="ECO:0000313" key="3">
    <source>
        <dbReference type="EMBL" id="SDA85772.1"/>
    </source>
</evidence>